<dbReference type="Proteomes" id="UP001213681">
    <property type="component" value="Unassembled WGS sequence"/>
</dbReference>
<keyword evidence="5" id="KW-0804">Transcription</keyword>
<protein>
    <recommendedName>
        <fullName evidence="7">Xylanolytic transcriptional activator regulatory domain-containing protein</fullName>
    </recommendedName>
</protein>
<dbReference type="InterPro" id="IPR007219">
    <property type="entry name" value="XnlR_reg_dom"/>
</dbReference>
<evidence type="ECO:0000256" key="6">
    <source>
        <dbReference type="ARBA" id="ARBA00023242"/>
    </source>
</evidence>
<keyword evidence="9" id="KW-1185">Reference proteome</keyword>
<dbReference type="GO" id="GO:0006351">
    <property type="term" value="P:DNA-templated transcription"/>
    <property type="evidence" value="ECO:0007669"/>
    <property type="project" value="InterPro"/>
</dbReference>
<keyword evidence="1" id="KW-0479">Metal-binding</keyword>
<dbReference type="GO" id="GO:0003677">
    <property type="term" value="F:DNA binding"/>
    <property type="evidence" value="ECO:0007669"/>
    <property type="project" value="UniProtKB-KW"/>
</dbReference>
<keyword evidence="3" id="KW-0805">Transcription regulation</keyword>
<evidence type="ECO:0000256" key="5">
    <source>
        <dbReference type="ARBA" id="ARBA00023163"/>
    </source>
</evidence>
<dbReference type="PANTHER" id="PTHR31313:SF86">
    <property type="entry name" value="ZN(2)-C6 FUNGAL-TYPE DOMAIN-CONTAINING PROTEIN"/>
    <property type="match status" value="1"/>
</dbReference>
<dbReference type="AlphaFoldDB" id="A0AAD6G2V9"/>
<dbReference type="RefSeq" id="XP_056765500.1">
    <property type="nucleotide sequence ID" value="XM_056909796.1"/>
</dbReference>
<keyword evidence="6" id="KW-0539">Nucleus</keyword>
<evidence type="ECO:0000256" key="3">
    <source>
        <dbReference type="ARBA" id="ARBA00023015"/>
    </source>
</evidence>
<keyword evidence="4" id="KW-0238">DNA-binding</keyword>
<comment type="caution">
    <text evidence="8">The sequence shown here is derived from an EMBL/GenBank/DDBJ whole genome shotgun (WGS) entry which is preliminary data.</text>
</comment>
<gene>
    <name evidence="8" type="ORF">N7458_006414</name>
</gene>
<evidence type="ECO:0000256" key="4">
    <source>
        <dbReference type="ARBA" id="ARBA00023125"/>
    </source>
</evidence>
<evidence type="ECO:0000256" key="1">
    <source>
        <dbReference type="ARBA" id="ARBA00022723"/>
    </source>
</evidence>
<evidence type="ECO:0000256" key="2">
    <source>
        <dbReference type="ARBA" id="ARBA00022833"/>
    </source>
</evidence>
<evidence type="ECO:0000313" key="8">
    <source>
        <dbReference type="EMBL" id="KAJ5449965.1"/>
    </source>
</evidence>
<organism evidence="8 9">
    <name type="scientific">Penicillium daleae</name>
    <dbReference type="NCBI Taxonomy" id="63821"/>
    <lineage>
        <taxon>Eukaryota</taxon>
        <taxon>Fungi</taxon>
        <taxon>Dikarya</taxon>
        <taxon>Ascomycota</taxon>
        <taxon>Pezizomycotina</taxon>
        <taxon>Eurotiomycetes</taxon>
        <taxon>Eurotiomycetidae</taxon>
        <taxon>Eurotiales</taxon>
        <taxon>Aspergillaceae</taxon>
        <taxon>Penicillium</taxon>
    </lineage>
</organism>
<reference evidence="8" key="2">
    <citation type="journal article" date="2023" name="IMA Fungus">
        <title>Comparative genomic study of the Penicillium genus elucidates a diverse pangenome and 15 lateral gene transfer events.</title>
        <authorList>
            <person name="Petersen C."/>
            <person name="Sorensen T."/>
            <person name="Nielsen M.R."/>
            <person name="Sondergaard T.E."/>
            <person name="Sorensen J.L."/>
            <person name="Fitzpatrick D.A."/>
            <person name="Frisvad J.C."/>
            <person name="Nielsen K.L."/>
        </authorList>
    </citation>
    <scope>NUCLEOTIDE SEQUENCE</scope>
    <source>
        <strain evidence="8">IBT 16125</strain>
    </source>
</reference>
<keyword evidence="2" id="KW-0862">Zinc</keyword>
<name>A0AAD6G2V9_9EURO</name>
<dbReference type="Pfam" id="PF04082">
    <property type="entry name" value="Fungal_trans"/>
    <property type="match status" value="1"/>
</dbReference>
<proteinExistence type="predicted"/>
<feature type="domain" description="Xylanolytic transcriptional activator regulatory" evidence="7">
    <location>
        <begin position="85"/>
        <end position="161"/>
    </location>
</feature>
<dbReference type="GeneID" id="81600039"/>
<dbReference type="EMBL" id="JAPVEA010000006">
    <property type="protein sequence ID" value="KAJ5449965.1"/>
    <property type="molecule type" value="Genomic_DNA"/>
</dbReference>
<dbReference type="SMART" id="SM00906">
    <property type="entry name" value="Fungal_trans"/>
    <property type="match status" value="1"/>
</dbReference>
<accession>A0AAD6G2V9</accession>
<dbReference type="GO" id="GO:0008270">
    <property type="term" value="F:zinc ion binding"/>
    <property type="evidence" value="ECO:0007669"/>
    <property type="project" value="InterPro"/>
</dbReference>
<reference evidence="8" key="1">
    <citation type="submission" date="2022-12" db="EMBL/GenBank/DDBJ databases">
        <authorList>
            <person name="Petersen C."/>
        </authorList>
    </citation>
    <scope>NUCLEOTIDE SEQUENCE</scope>
    <source>
        <strain evidence="8">IBT 16125</strain>
    </source>
</reference>
<dbReference type="InterPro" id="IPR051615">
    <property type="entry name" value="Transcr_Regulatory_Elem"/>
</dbReference>
<dbReference type="CDD" id="cd12148">
    <property type="entry name" value="fungal_TF_MHR"/>
    <property type="match status" value="1"/>
</dbReference>
<dbReference type="PANTHER" id="PTHR31313">
    <property type="entry name" value="TY1 ENHANCER ACTIVATOR"/>
    <property type="match status" value="1"/>
</dbReference>
<sequence>MDSLVKNGPYVNKLLLNALYLQNSMYSDRKSSLFDGRESNSRGSVFYERFKSLLPNYIDKPTIPTVVALLTCGACLVPYGYQSAGWALSGMGYQMIVDLGCHLDNPAASKAAAIEQEMKKRIYWGAFVGDKFQSLFLGRPIAMHESTGNVKQKYLDSFEEMEEWTPYVDTLCQPDDGSLQPYRGQPSRAVSTFQTLLQLSKIAARIIQAFYSVGSLTSSESALLRIKSEITEGLSYWWDNLPSWLLFDPRVDTTPPPHQITPHALYWTLLILTEQAFLNRGRFNFTLDPDSAETSRKLCIQAALRIWRLVEAYKQVFTLRRAQYGIWYATYCAALVILQHTSHDSNEYAACIQFLWSALSEYQKGTCYGLKRPLKLLKSLMRRLGSVPAGIEVEEPVLICSTPTES</sequence>
<evidence type="ECO:0000259" key="7">
    <source>
        <dbReference type="SMART" id="SM00906"/>
    </source>
</evidence>
<evidence type="ECO:0000313" key="9">
    <source>
        <dbReference type="Proteomes" id="UP001213681"/>
    </source>
</evidence>